<evidence type="ECO:0000256" key="12">
    <source>
        <dbReference type="SAM" id="MobiDB-lite"/>
    </source>
</evidence>
<dbReference type="EC" id="5.2.1.8" evidence="5"/>
<evidence type="ECO:0000256" key="8">
    <source>
        <dbReference type="ARBA" id="ARBA00023110"/>
    </source>
</evidence>
<dbReference type="EMBL" id="WVTA01000015">
    <property type="protein sequence ID" value="KAK3201814.1"/>
    <property type="molecule type" value="Genomic_DNA"/>
</dbReference>
<evidence type="ECO:0000256" key="11">
    <source>
        <dbReference type="PROSITE-ProRule" id="PRU00176"/>
    </source>
</evidence>
<dbReference type="InterPro" id="IPR000504">
    <property type="entry name" value="RRM_dom"/>
</dbReference>
<evidence type="ECO:0000256" key="4">
    <source>
        <dbReference type="ARBA" id="ARBA00010739"/>
    </source>
</evidence>
<dbReference type="PANTHER" id="PTHR45843">
    <property type="entry name" value="PEPTIDYL-PROLYL CIS-TRANS ISOMERASE-LIKE 4"/>
    <property type="match status" value="1"/>
</dbReference>
<dbReference type="Proteomes" id="UP001280581">
    <property type="component" value="Unassembled WGS sequence"/>
</dbReference>
<dbReference type="InterPro" id="IPR029000">
    <property type="entry name" value="Cyclophilin-like_dom_sf"/>
</dbReference>
<feature type="domain" description="RRM" evidence="14">
    <location>
        <begin position="943"/>
        <end position="1021"/>
    </location>
</feature>
<proteinExistence type="inferred from homology"/>
<dbReference type="GO" id="GO:0003723">
    <property type="term" value="F:RNA binding"/>
    <property type="evidence" value="ECO:0007669"/>
    <property type="project" value="UniProtKB-UniRule"/>
</dbReference>
<feature type="region of interest" description="Disordered" evidence="12">
    <location>
        <begin position="21"/>
        <end position="62"/>
    </location>
</feature>
<dbReference type="Gene3D" id="2.40.100.10">
    <property type="entry name" value="Cyclophilin-like"/>
    <property type="match status" value="1"/>
</dbReference>
<evidence type="ECO:0000256" key="1">
    <source>
        <dbReference type="ARBA" id="ARBA00000971"/>
    </source>
</evidence>
<feature type="region of interest" description="Disordered" evidence="12">
    <location>
        <begin position="1037"/>
        <end position="1064"/>
    </location>
</feature>
<feature type="region of interest" description="Disordered" evidence="12">
    <location>
        <begin position="603"/>
        <end position="641"/>
    </location>
</feature>
<feature type="compositionally biased region" description="Polar residues" evidence="12">
    <location>
        <begin position="265"/>
        <end position="282"/>
    </location>
</feature>
<reference evidence="15 16" key="1">
    <citation type="submission" date="2021-02" db="EMBL/GenBank/DDBJ databases">
        <title>Genome assembly of Pseudopithomyces chartarum.</title>
        <authorList>
            <person name="Jauregui R."/>
            <person name="Singh J."/>
            <person name="Voisey C."/>
        </authorList>
    </citation>
    <scope>NUCLEOTIDE SEQUENCE [LARGE SCALE GENOMIC DNA]</scope>
    <source>
        <strain evidence="15 16">AGR01</strain>
    </source>
</reference>
<feature type="region of interest" description="Disordered" evidence="12">
    <location>
        <begin position="510"/>
        <end position="529"/>
    </location>
</feature>
<evidence type="ECO:0000256" key="9">
    <source>
        <dbReference type="ARBA" id="ARBA00023235"/>
    </source>
</evidence>
<dbReference type="FunFam" id="3.30.70.330:FF:000287">
    <property type="entry name" value="Peptidyl-prolyl cis-trans isomerase"/>
    <property type="match status" value="1"/>
</dbReference>
<gene>
    <name evidence="15" type="ORF">GRF29_164g753662</name>
</gene>
<dbReference type="PANTHER" id="PTHR45843:SF1">
    <property type="entry name" value="PEPTIDYL-PROLYL CIS-TRANS ISOMERASE-LIKE 4"/>
    <property type="match status" value="1"/>
</dbReference>
<protein>
    <recommendedName>
        <fullName evidence="6">Peptidyl-prolyl cis-trans isomerase-like 4</fullName>
        <ecNumber evidence="5">5.2.1.8</ecNumber>
    </recommendedName>
</protein>
<dbReference type="InterPro" id="IPR002130">
    <property type="entry name" value="Cyclophilin-type_PPIase_dom"/>
</dbReference>
<dbReference type="InterPro" id="IPR035979">
    <property type="entry name" value="RBD_domain_sf"/>
</dbReference>
<dbReference type="SUPFAM" id="SSF54928">
    <property type="entry name" value="RNA-binding domain, RBD"/>
    <property type="match status" value="1"/>
</dbReference>
<feature type="region of interest" description="Disordered" evidence="12">
    <location>
        <begin position="454"/>
        <end position="480"/>
    </location>
</feature>
<evidence type="ECO:0000313" key="16">
    <source>
        <dbReference type="Proteomes" id="UP001280581"/>
    </source>
</evidence>
<evidence type="ECO:0000259" key="13">
    <source>
        <dbReference type="PROSITE" id="PS50072"/>
    </source>
</evidence>
<feature type="compositionally biased region" description="Acidic residues" evidence="12">
    <location>
        <begin position="461"/>
        <end position="476"/>
    </location>
</feature>
<evidence type="ECO:0000259" key="14">
    <source>
        <dbReference type="PROSITE" id="PS50102"/>
    </source>
</evidence>
<comment type="function">
    <text evidence="2">PPIases accelerate the folding of proteins. It catalyzes the cis-trans isomerization of proline imidic peptide bonds in oligopeptides.</text>
</comment>
<evidence type="ECO:0000256" key="3">
    <source>
        <dbReference type="ARBA" id="ARBA00004123"/>
    </source>
</evidence>
<evidence type="ECO:0000256" key="6">
    <source>
        <dbReference type="ARBA" id="ARBA00020587"/>
    </source>
</evidence>
<comment type="subcellular location">
    <subcellularLocation>
        <location evidence="3">Nucleus</location>
    </subcellularLocation>
</comment>
<dbReference type="AlphaFoldDB" id="A0AAN6RCA9"/>
<evidence type="ECO:0000256" key="10">
    <source>
        <dbReference type="ARBA" id="ARBA00023242"/>
    </source>
</evidence>
<dbReference type="SUPFAM" id="SSF50891">
    <property type="entry name" value="Cyclophilin-like"/>
    <property type="match status" value="1"/>
</dbReference>
<dbReference type="InterPro" id="IPR035542">
    <property type="entry name" value="CRIP"/>
</dbReference>
<feature type="region of interest" description="Disordered" evidence="12">
    <location>
        <begin position="215"/>
        <end position="282"/>
    </location>
</feature>
<feature type="compositionally biased region" description="Gly residues" evidence="12">
    <location>
        <begin position="603"/>
        <end position="616"/>
    </location>
</feature>
<dbReference type="GO" id="GO:0003755">
    <property type="term" value="F:peptidyl-prolyl cis-trans isomerase activity"/>
    <property type="evidence" value="ECO:0007669"/>
    <property type="project" value="UniProtKB-KW"/>
</dbReference>
<keyword evidence="7 11" id="KW-0694">RNA-binding</keyword>
<feature type="compositionally biased region" description="Basic and acidic residues" evidence="12">
    <location>
        <begin position="1100"/>
        <end position="1189"/>
    </location>
</feature>
<dbReference type="PROSITE" id="PS50072">
    <property type="entry name" value="CSA_PPIASE_2"/>
    <property type="match status" value="1"/>
</dbReference>
<keyword evidence="10" id="KW-0539">Nucleus</keyword>
<feature type="region of interest" description="Disordered" evidence="12">
    <location>
        <begin position="182"/>
        <end position="202"/>
    </location>
</feature>
<sequence>MESTRRLFRARGYADAGAGLQQRSLNDSPFNNSPSNTSRANDSAISAGTEPLAPWSEDSSSIWSQEPGTVCWTEEEVAMLAKQFHNDTIHEAHQKLFCDWVFQDSDNLTLAKRYIRELSVDQKYDTSRIQSNSLRRLLDDVISLRPIYRASVLSTKRDGELSLSEMLKEDAIEFAMDQRKDATKSKKDLHSAPSSHVSLRPPALIMSVRKTSSRFFTSRSGTSKKDLPAEAPQQPSTPKATYQVLSSVPASARTHRELPKKKSIFNMSRTVRSQTGLPTNPFLSAMPTSVGAYTESPTNRFVSTMPTPMKARTELSMLGPKLELKKHSPAMMMPLRARSQQYPPDTPDRPAPLNIVSRSKTFIGNEVSRSVSSPIRGRAMSPLPPMDASPPPPMPPIPSPLRSAVRPALSTYPIQRQKKQQRTSLSPDLFALIDEDTPARSQLFDSASLQRFSFQSSDSEWQTESDTEDEQEEEHCDEERKLDRAFSLFPIRQESPMHLAHHNERLDQDSIPASSTGTKADLVPSFGKEPDRLQNTIKVGRVSAARKRASKVAQEEARLANLAAMSGVQVSDMNNTLFSGADLPGGMVGARVSSGALVVGVSGMNGGVEGETGGEGVQETEETEERSEGPNDATIPLSDFPAAPSMADTYRQVTMRVMNDALDRTRARTARMRVVDLATLPYEATAWRNKHEELLKAIYGRTDLELPAIDVEMVEKIGGLLEGLCKVKYYNFAPVHNVQPNFSFQTGDPIGPGSRESDGGRSIWGLLDPSDPARKTFRPEFQPKLKHAEMGTVSMATAPSPDDPDERYAGSQFIITLANDIDHLDKKAAIFGQVVEGFDVLEKINAAFVDDKGRPLKDIRILHTVVLDDPYEDPKGLVEPPESPVPSAAQLATVRVGYDETLEEEQDPEALEKVRREREARAQALTLEMVGDLPFAEVAPPENVLFVCKLNPVTQDEDLELIFSRFGKIISCEIIRDKKTGDSLQYAFIEYSDQKECEQAYFKMDGVLIDDHRIHVDFSQSVSKIADDWRDNTNMKRRRAAGGGFGGIDNLQKKKQYRGDRGRDIVSDSVVNNLIIDRAVPAQEGKDGQREGNSRPNGSSRDKYEPRRDDGRRRERREQSYHDDKWKRERSRSPRRDRRDRDGDGRYDDRARREDRRRDRSEDRHRDSRRDRSRDRHRRDDRDDRRRRN</sequence>
<comment type="similarity">
    <text evidence="4">Belongs to the cyclophilin-type PPIase family. PPIL4 subfamily.</text>
</comment>
<dbReference type="Gene3D" id="3.30.70.330">
    <property type="match status" value="1"/>
</dbReference>
<dbReference type="CDD" id="cd12235">
    <property type="entry name" value="RRM_PPIL4"/>
    <property type="match status" value="1"/>
</dbReference>
<feature type="region of interest" description="Disordered" evidence="12">
    <location>
        <begin position="1078"/>
        <end position="1189"/>
    </location>
</feature>
<keyword evidence="9" id="KW-0413">Isomerase</keyword>
<feature type="region of interest" description="Disordered" evidence="12">
    <location>
        <begin position="368"/>
        <end position="403"/>
    </location>
</feature>
<dbReference type="SMART" id="SM00360">
    <property type="entry name" value="RRM"/>
    <property type="match status" value="1"/>
</dbReference>
<accession>A0AAN6RCA9</accession>
<dbReference type="Pfam" id="PF00160">
    <property type="entry name" value="Pro_isomerase"/>
    <property type="match status" value="1"/>
</dbReference>
<dbReference type="GO" id="GO:0005634">
    <property type="term" value="C:nucleus"/>
    <property type="evidence" value="ECO:0007669"/>
    <property type="project" value="UniProtKB-SubCell"/>
</dbReference>
<evidence type="ECO:0000256" key="2">
    <source>
        <dbReference type="ARBA" id="ARBA00002388"/>
    </source>
</evidence>
<feature type="compositionally biased region" description="Basic and acidic residues" evidence="12">
    <location>
        <begin position="1084"/>
        <end position="1093"/>
    </location>
</feature>
<evidence type="ECO:0000313" key="15">
    <source>
        <dbReference type="EMBL" id="KAK3201814.1"/>
    </source>
</evidence>
<feature type="compositionally biased region" description="Polar residues" evidence="12">
    <location>
        <begin position="21"/>
        <end position="46"/>
    </location>
</feature>
<dbReference type="Pfam" id="PF00076">
    <property type="entry name" value="RRM_1"/>
    <property type="match status" value="1"/>
</dbReference>
<evidence type="ECO:0000256" key="5">
    <source>
        <dbReference type="ARBA" id="ARBA00013194"/>
    </source>
</evidence>
<dbReference type="PROSITE" id="PS50102">
    <property type="entry name" value="RRM"/>
    <property type="match status" value="1"/>
</dbReference>
<comment type="catalytic activity">
    <reaction evidence="1">
        <text>[protein]-peptidylproline (omega=180) = [protein]-peptidylproline (omega=0)</text>
        <dbReference type="Rhea" id="RHEA:16237"/>
        <dbReference type="Rhea" id="RHEA-COMP:10747"/>
        <dbReference type="Rhea" id="RHEA-COMP:10748"/>
        <dbReference type="ChEBI" id="CHEBI:83833"/>
        <dbReference type="ChEBI" id="CHEBI:83834"/>
        <dbReference type="EC" id="5.2.1.8"/>
    </reaction>
</comment>
<keyword evidence="16" id="KW-1185">Reference proteome</keyword>
<name>A0AAN6RCA9_9PLEO</name>
<keyword evidence="8" id="KW-0697">Rotamase</keyword>
<comment type="caution">
    <text evidence="15">The sequence shown here is derived from an EMBL/GenBank/DDBJ whole genome shotgun (WGS) entry which is preliminary data.</text>
</comment>
<organism evidence="15 16">
    <name type="scientific">Pseudopithomyces chartarum</name>
    <dbReference type="NCBI Taxonomy" id="1892770"/>
    <lineage>
        <taxon>Eukaryota</taxon>
        <taxon>Fungi</taxon>
        <taxon>Dikarya</taxon>
        <taxon>Ascomycota</taxon>
        <taxon>Pezizomycotina</taxon>
        <taxon>Dothideomycetes</taxon>
        <taxon>Pleosporomycetidae</taxon>
        <taxon>Pleosporales</taxon>
        <taxon>Massarineae</taxon>
        <taxon>Didymosphaeriaceae</taxon>
        <taxon>Pseudopithomyces</taxon>
    </lineage>
</organism>
<feature type="compositionally biased region" description="Pro residues" evidence="12">
    <location>
        <begin position="382"/>
        <end position="399"/>
    </location>
</feature>
<evidence type="ECO:0000256" key="7">
    <source>
        <dbReference type="ARBA" id="ARBA00022884"/>
    </source>
</evidence>
<dbReference type="InterPro" id="IPR012677">
    <property type="entry name" value="Nucleotide-bd_a/b_plait_sf"/>
</dbReference>
<feature type="domain" description="PPIase cyclophilin-type" evidence="13">
    <location>
        <begin position="719"/>
        <end position="866"/>
    </location>
</feature>
<feature type="compositionally biased region" description="Polar residues" evidence="12">
    <location>
        <begin position="233"/>
        <end position="249"/>
    </location>
</feature>